<evidence type="ECO:0000256" key="1">
    <source>
        <dbReference type="ARBA" id="ARBA00023186"/>
    </source>
</evidence>
<proteinExistence type="predicted"/>
<keyword evidence="2" id="KW-0812">Transmembrane</keyword>
<dbReference type="AlphaFoldDB" id="A0A9X2FUM7"/>
<evidence type="ECO:0000313" key="4">
    <source>
        <dbReference type="Proteomes" id="UP001139474"/>
    </source>
</evidence>
<feature type="transmembrane region" description="Helical" evidence="2">
    <location>
        <begin position="317"/>
        <end position="343"/>
    </location>
</feature>
<organism evidence="3 4">
    <name type="scientific">Idiomarina rhizosphaerae</name>
    <dbReference type="NCBI Taxonomy" id="2961572"/>
    <lineage>
        <taxon>Bacteria</taxon>
        <taxon>Pseudomonadati</taxon>
        <taxon>Pseudomonadota</taxon>
        <taxon>Gammaproteobacteria</taxon>
        <taxon>Alteromonadales</taxon>
        <taxon>Idiomarinaceae</taxon>
        <taxon>Idiomarina</taxon>
    </lineage>
</organism>
<feature type="transmembrane region" description="Helical" evidence="2">
    <location>
        <begin position="292"/>
        <end position="311"/>
    </location>
</feature>
<gene>
    <name evidence="3" type="ORF">NJR55_04835</name>
</gene>
<evidence type="ECO:0008006" key="5">
    <source>
        <dbReference type="Google" id="ProtNLM"/>
    </source>
</evidence>
<accession>A0A9X2FUM7</accession>
<feature type="transmembrane region" description="Helical" evidence="2">
    <location>
        <begin position="264"/>
        <end position="280"/>
    </location>
</feature>
<dbReference type="Proteomes" id="UP001139474">
    <property type="component" value="Unassembled WGS sequence"/>
</dbReference>
<keyword evidence="2" id="KW-1133">Transmembrane helix</keyword>
<sequence>MSVWEALAIQQTLSVNEIKNAYAKQLKNCRPDIDPEGFQVLHRAYKEALRIAHEQNELNSKSSRDSEQVYIDNSKLVDEPLKVTENQEVEKTIGSVAYTEKLNQEYQNYTRIITEVLKNTKTRNDISQWKFLFKSDCILDPQFNEELGLFVIENILAINNDFQNLTRHKKRYSLPDATVREETVRYLDTIFYWRGKVQNLRYYFGDDDTVKILNMLDEYDQNIDEISAIKSVKGGEVKEKASQRVDEARAFSEARDALGELKNITYFTHGIGILVLLFSINTLMEKQVPSEIAFSSTFFILFIIQLVGVTIKNRYILYTMWPTSCLLLFFFPIGTFLGVRMGLCLSRGLKYFRYAR</sequence>
<name>A0A9X2FUM7_9GAMM</name>
<protein>
    <recommendedName>
        <fullName evidence="5">J domain-containing protein</fullName>
    </recommendedName>
</protein>
<comment type="caution">
    <text evidence="3">The sequence shown here is derived from an EMBL/GenBank/DDBJ whole genome shotgun (WGS) entry which is preliminary data.</text>
</comment>
<dbReference type="EMBL" id="JAMZDE010000005">
    <property type="protein sequence ID" value="MCP1338912.1"/>
    <property type="molecule type" value="Genomic_DNA"/>
</dbReference>
<keyword evidence="1" id="KW-0143">Chaperone</keyword>
<dbReference type="InterPro" id="IPR036869">
    <property type="entry name" value="J_dom_sf"/>
</dbReference>
<evidence type="ECO:0000256" key="2">
    <source>
        <dbReference type="SAM" id="Phobius"/>
    </source>
</evidence>
<keyword evidence="4" id="KW-1185">Reference proteome</keyword>
<dbReference type="SUPFAM" id="SSF46565">
    <property type="entry name" value="Chaperone J-domain"/>
    <property type="match status" value="1"/>
</dbReference>
<reference evidence="3" key="1">
    <citation type="submission" date="2022-06" db="EMBL/GenBank/DDBJ databases">
        <title>Idiomarina rhizosphaerae M1R2S28.</title>
        <authorList>
            <person name="Sun J.-Q."/>
            <person name="Li L.-F."/>
        </authorList>
    </citation>
    <scope>NUCLEOTIDE SEQUENCE</scope>
    <source>
        <strain evidence="3">M1R2S28</strain>
    </source>
</reference>
<evidence type="ECO:0000313" key="3">
    <source>
        <dbReference type="EMBL" id="MCP1338912.1"/>
    </source>
</evidence>
<dbReference type="RefSeq" id="WP_253618345.1">
    <property type="nucleotide sequence ID" value="NZ_JAMZDE010000005.1"/>
</dbReference>
<keyword evidence="2" id="KW-0472">Membrane</keyword>